<dbReference type="Proteomes" id="UP000547879">
    <property type="component" value="Unassembled WGS sequence"/>
</dbReference>
<dbReference type="Gene3D" id="3.90.230.10">
    <property type="entry name" value="Creatinase/methionine aminopeptidase superfamily"/>
    <property type="match status" value="1"/>
</dbReference>
<dbReference type="Pfam" id="PF01321">
    <property type="entry name" value="Creatinase_N"/>
    <property type="match status" value="1"/>
</dbReference>
<dbReference type="EMBL" id="JACHEG010000011">
    <property type="protein sequence ID" value="MBB6165830.1"/>
    <property type="molecule type" value="Genomic_DNA"/>
</dbReference>
<dbReference type="CDD" id="cd01066">
    <property type="entry name" value="APP_MetAP"/>
    <property type="match status" value="1"/>
</dbReference>
<dbReference type="InterPro" id="IPR050659">
    <property type="entry name" value="Peptidase_M24B"/>
</dbReference>
<dbReference type="GO" id="GO:0004177">
    <property type="term" value="F:aminopeptidase activity"/>
    <property type="evidence" value="ECO:0007669"/>
    <property type="project" value="UniProtKB-KW"/>
</dbReference>
<evidence type="ECO:0000259" key="2">
    <source>
        <dbReference type="Pfam" id="PF01321"/>
    </source>
</evidence>
<evidence type="ECO:0000259" key="1">
    <source>
        <dbReference type="Pfam" id="PF00557"/>
    </source>
</evidence>
<proteinExistence type="predicted"/>
<comment type="caution">
    <text evidence="3">The sequence shown here is derived from an EMBL/GenBank/DDBJ whole genome shotgun (WGS) entry which is preliminary data.</text>
</comment>
<dbReference type="AlphaFoldDB" id="A0A7W9YC52"/>
<dbReference type="PRINTS" id="PR00599">
    <property type="entry name" value="MAPEPTIDASE"/>
</dbReference>
<gene>
    <name evidence="3" type="ORF">HNQ72_005678</name>
</gene>
<keyword evidence="4" id="KW-1185">Reference proteome</keyword>
<keyword evidence="3" id="KW-0645">Protease</keyword>
<dbReference type="PANTHER" id="PTHR46112">
    <property type="entry name" value="AMINOPEPTIDASE"/>
    <property type="match status" value="1"/>
</dbReference>
<accession>A0A7W9YC52</accession>
<dbReference type="InterPro" id="IPR036005">
    <property type="entry name" value="Creatinase/aminopeptidase-like"/>
</dbReference>
<feature type="domain" description="Peptidase M24" evidence="1">
    <location>
        <begin position="187"/>
        <end position="390"/>
    </location>
</feature>
<organism evidence="3 4">
    <name type="scientific">Rhizobium wenxiniae</name>
    <dbReference type="NCBI Taxonomy" id="1737357"/>
    <lineage>
        <taxon>Bacteria</taxon>
        <taxon>Pseudomonadati</taxon>
        <taxon>Pseudomonadota</taxon>
        <taxon>Alphaproteobacteria</taxon>
        <taxon>Hyphomicrobiales</taxon>
        <taxon>Rhizobiaceae</taxon>
        <taxon>Rhizobium/Agrobacterium group</taxon>
        <taxon>Rhizobium</taxon>
    </lineage>
</organism>
<evidence type="ECO:0000313" key="3">
    <source>
        <dbReference type="EMBL" id="MBB6165830.1"/>
    </source>
</evidence>
<name>A0A7W9YC52_9HYPH</name>
<dbReference type="RefSeq" id="WP_183997423.1">
    <property type="nucleotide sequence ID" value="NZ_BMHW01000013.1"/>
</dbReference>
<sequence length="410" mass="43673">MSDIDRNRAARLMDEAGIDALVLFQPESFRYAVGAPAGVATMWGRAGGAIALVPAQSDATLAAIVSDHAAATVRSKASDVEVRTHRIWIDMLDVTGAKTVQEIGEAYRRSGTGGPRPETFDRSAVFDLLKDLLHERGLAGARLGVDLEFMPAADFDALKHRLPQVDWLDGSTVLRRMRAVKTPVEIERLRRASHAAEAGLEAMAQTIRPGVALPALSATWKAGAQAAAAKGGFSLSGHWDYISVGADLSDMAAVVASGDLIKADVGTLVDGYSSDGARTYTFGRPSGLALDVFKALETAFHAGLEQIRPGNSFGSVHAAMLQSMRKDGFSEYYRGHFGHAVGGSVGIEEWPFFSANNQEIIEPNMVVALEAPFYGQGLGALMIEDQFLVTGSGAECMNCLPRALVDVSNH</sequence>
<dbReference type="Gene3D" id="3.40.350.10">
    <property type="entry name" value="Creatinase/prolidase N-terminal domain"/>
    <property type="match status" value="1"/>
</dbReference>
<dbReference type="SUPFAM" id="SSF55920">
    <property type="entry name" value="Creatinase/aminopeptidase"/>
    <property type="match status" value="1"/>
</dbReference>
<protein>
    <submittedName>
        <fullName evidence="3">Xaa-Pro aminopeptidase</fullName>
    </submittedName>
</protein>
<keyword evidence="3" id="KW-0031">Aminopeptidase</keyword>
<reference evidence="3 4" key="1">
    <citation type="submission" date="2020-08" db="EMBL/GenBank/DDBJ databases">
        <title>Genomic Encyclopedia of Type Strains, Phase IV (KMG-IV): sequencing the most valuable type-strain genomes for metagenomic binning, comparative biology and taxonomic classification.</title>
        <authorList>
            <person name="Goeker M."/>
        </authorList>
    </citation>
    <scope>NUCLEOTIDE SEQUENCE [LARGE SCALE GENOMIC DNA]</scope>
    <source>
        <strain evidence="3 4">DSM 100734</strain>
    </source>
</reference>
<keyword evidence="3" id="KW-0378">Hydrolase</keyword>
<dbReference type="InterPro" id="IPR000587">
    <property type="entry name" value="Creatinase_N"/>
</dbReference>
<dbReference type="InterPro" id="IPR000994">
    <property type="entry name" value="Pept_M24"/>
</dbReference>
<dbReference type="SUPFAM" id="SSF53092">
    <property type="entry name" value="Creatinase/prolidase N-terminal domain"/>
    <property type="match status" value="1"/>
</dbReference>
<dbReference type="InterPro" id="IPR001714">
    <property type="entry name" value="Pept_M24_MAP"/>
</dbReference>
<dbReference type="GO" id="GO:0008235">
    <property type="term" value="F:metalloexopeptidase activity"/>
    <property type="evidence" value="ECO:0007669"/>
    <property type="project" value="UniProtKB-ARBA"/>
</dbReference>
<feature type="domain" description="Creatinase N-terminal" evidence="2">
    <location>
        <begin position="7"/>
        <end position="180"/>
    </location>
</feature>
<dbReference type="PANTHER" id="PTHR46112:SF2">
    <property type="entry name" value="XAA-PRO AMINOPEPTIDASE P-RELATED"/>
    <property type="match status" value="1"/>
</dbReference>
<evidence type="ECO:0000313" key="4">
    <source>
        <dbReference type="Proteomes" id="UP000547879"/>
    </source>
</evidence>
<dbReference type="Pfam" id="PF00557">
    <property type="entry name" value="Peptidase_M24"/>
    <property type="match status" value="1"/>
</dbReference>
<dbReference type="InterPro" id="IPR029149">
    <property type="entry name" value="Creatin/AminoP/Spt16_N"/>
</dbReference>